<organism evidence="4 5">
    <name type="scientific">Nonomuraea soli</name>
    <dbReference type="NCBI Taxonomy" id="1032476"/>
    <lineage>
        <taxon>Bacteria</taxon>
        <taxon>Bacillati</taxon>
        <taxon>Actinomycetota</taxon>
        <taxon>Actinomycetes</taxon>
        <taxon>Streptosporangiales</taxon>
        <taxon>Streptosporangiaceae</taxon>
        <taxon>Nonomuraea</taxon>
    </lineage>
</organism>
<dbReference type="GO" id="GO:0016810">
    <property type="term" value="F:hydrolase activity, acting on carbon-nitrogen (but not peptide) bonds"/>
    <property type="evidence" value="ECO:0007669"/>
    <property type="project" value="InterPro"/>
</dbReference>
<dbReference type="PANTHER" id="PTHR34216:SF3">
    <property type="entry name" value="POLY-BETA-1,6-N-ACETYL-D-GLUCOSAMINE N-DEACETYLASE"/>
    <property type="match status" value="1"/>
</dbReference>
<dbReference type="Pfam" id="PF01522">
    <property type="entry name" value="Polysacc_deac_1"/>
    <property type="match status" value="1"/>
</dbReference>
<dbReference type="SUPFAM" id="SSF88713">
    <property type="entry name" value="Glycoside hydrolase/deacetylase"/>
    <property type="match status" value="1"/>
</dbReference>
<sequence>MIERVNILFHGIGEPGPHVEADAYQYFIPRDLFVKILDEVAGNEHVRISFDDGFTSDVDIALPELESRGLTATFFPLAGRFGDKGRVSVAGVRELVAAGMRIGSHGMDHVDWRYVDPATRNDEMDRARDMIGQASERSVAEAAIPFGWYDRSVLAALRGYGYRTVYTSDRRRAVPGRWLQPRYSIVAQDTIESVRAKVLAQPSALRRTRDAAAVLYKRLR</sequence>
<dbReference type="GO" id="GO:0005975">
    <property type="term" value="P:carbohydrate metabolic process"/>
    <property type="evidence" value="ECO:0007669"/>
    <property type="project" value="InterPro"/>
</dbReference>
<evidence type="ECO:0000256" key="2">
    <source>
        <dbReference type="ARBA" id="ARBA00022729"/>
    </source>
</evidence>
<dbReference type="RefSeq" id="WP_181616644.1">
    <property type="nucleotide sequence ID" value="NZ_BAABAM010000018.1"/>
</dbReference>
<name>A0A7W0HWL3_9ACTN</name>
<dbReference type="InterPro" id="IPR051398">
    <property type="entry name" value="Polysacch_Deacetylase"/>
</dbReference>
<feature type="domain" description="NodB homology" evidence="3">
    <location>
        <begin position="44"/>
        <end position="220"/>
    </location>
</feature>
<comment type="caution">
    <text evidence="4">The sequence shown here is derived from an EMBL/GenBank/DDBJ whole genome shotgun (WGS) entry which is preliminary data.</text>
</comment>
<proteinExistence type="predicted"/>
<dbReference type="PROSITE" id="PS51677">
    <property type="entry name" value="NODB"/>
    <property type="match status" value="1"/>
</dbReference>
<evidence type="ECO:0000256" key="1">
    <source>
        <dbReference type="ARBA" id="ARBA00004613"/>
    </source>
</evidence>
<dbReference type="Proteomes" id="UP000530928">
    <property type="component" value="Unassembled WGS sequence"/>
</dbReference>
<dbReference type="CDD" id="cd10918">
    <property type="entry name" value="CE4_NodB_like_5s_6s"/>
    <property type="match status" value="1"/>
</dbReference>
<evidence type="ECO:0000313" key="4">
    <source>
        <dbReference type="EMBL" id="MBA2897971.1"/>
    </source>
</evidence>
<dbReference type="InterPro" id="IPR011330">
    <property type="entry name" value="Glyco_hydro/deAcase_b/a-brl"/>
</dbReference>
<dbReference type="EMBL" id="JACDUR010000015">
    <property type="protein sequence ID" value="MBA2897971.1"/>
    <property type="molecule type" value="Genomic_DNA"/>
</dbReference>
<dbReference type="AlphaFoldDB" id="A0A7W0HWL3"/>
<reference evidence="4 5" key="1">
    <citation type="submission" date="2020-07" db="EMBL/GenBank/DDBJ databases">
        <title>Genomic Encyclopedia of Type Strains, Phase IV (KMG-IV): sequencing the most valuable type-strain genomes for metagenomic binning, comparative biology and taxonomic classification.</title>
        <authorList>
            <person name="Goeker M."/>
        </authorList>
    </citation>
    <scope>NUCLEOTIDE SEQUENCE [LARGE SCALE GENOMIC DNA]</scope>
    <source>
        <strain evidence="4 5">DSM 45533</strain>
    </source>
</reference>
<dbReference type="Gene3D" id="3.20.20.370">
    <property type="entry name" value="Glycoside hydrolase/deacetylase"/>
    <property type="match status" value="1"/>
</dbReference>
<keyword evidence="5" id="KW-1185">Reference proteome</keyword>
<evidence type="ECO:0000259" key="3">
    <source>
        <dbReference type="PROSITE" id="PS51677"/>
    </source>
</evidence>
<evidence type="ECO:0000313" key="5">
    <source>
        <dbReference type="Proteomes" id="UP000530928"/>
    </source>
</evidence>
<gene>
    <name evidence="4" type="ORF">HNR30_009377</name>
</gene>
<accession>A0A7W0HWL3</accession>
<protein>
    <submittedName>
        <fullName evidence="4">Peptidoglycan/xylan/chitin deacetylase (PgdA/CDA1 family)</fullName>
    </submittedName>
</protein>
<dbReference type="PANTHER" id="PTHR34216">
    <property type="match status" value="1"/>
</dbReference>
<dbReference type="InterPro" id="IPR002509">
    <property type="entry name" value="NODB_dom"/>
</dbReference>
<keyword evidence="2" id="KW-0732">Signal</keyword>
<dbReference type="GO" id="GO:0005576">
    <property type="term" value="C:extracellular region"/>
    <property type="evidence" value="ECO:0007669"/>
    <property type="project" value="UniProtKB-SubCell"/>
</dbReference>
<comment type="subcellular location">
    <subcellularLocation>
        <location evidence="1">Secreted</location>
    </subcellularLocation>
</comment>